<reference evidence="3" key="1">
    <citation type="journal article" date="2012" name="G3 (Bethesda)">
        <title>Pichia sorbitophila, an interspecies yeast hybrid reveals early steps of genome resolution following polyploidization.</title>
        <authorList>
            <person name="Leh Louis V."/>
            <person name="Despons L."/>
            <person name="Friedrich A."/>
            <person name="Martin T."/>
            <person name="Durrens P."/>
            <person name="Casaregola S."/>
            <person name="Neuveglise C."/>
            <person name="Fairhead C."/>
            <person name="Marck C."/>
            <person name="Cruz J.A."/>
            <person name="Straub M.L."/>
            <person name="Kugler V."/>
            <person name="Sacerdot C."/>
            <person name="Uzunov Z."/>
            <person name="Thierry A."/>
            <person name="Weiss S."/>
            <person name="Bleykasten C."/>
            <person name="De Montigny J."/>
            <person name="Jacques N."/>
            <person name="Jung P."/>
            <person name="Lemaire M."/>
            <person name="Mallet S."/>
            <person name="Morel G."/>
            <person name="Richard G.F."/>
            <person name="Sarkar A."/>
            <person name="Savel G."/>
            <person name="Schacherer J."/>
            <person name="Seret M.L."/>
            <person name="Talla E."/>
            <person name="Samson G."/>
            <person name="Jubin C."/>
            <person name="Poulain J."/>
            <person name="Vacherie B."/>
            <person name="Barbe V."/>
            <person name="Pelletier E."/>
            <person name="Sherman D.J."/>
            <person name="Westhof E."/>
            <person name="Weissenbach J."/>
            <person name="Baret P.V."/>
            <person name="Wincker P."/>
            <person name="Gaillardin C."/>
            <person name="Dujon B."/>
            <person name="Souciet J.L."/>
        </authorList>
    </citation>
    <scope>NUCLEOTIDE SEQUENCE [LARGE SCALE GENOMIC DNA]</scope>
    <source>
        <strain evidence="3">CBS 270.75 / DBVPG 7215 / KCTC 17166 / NRRL Y-17582</strain>
    </source>
</reference>
<sequence length="104" mass="12004">MVKSLLRITRIHSGIDCCSRERMSEQLESSTLEEGDRSGSICPRDKDIRDDSLQDRNVDRHEHLEELVKRATAQKVICQQLRQENTYLQEYLENIMGSGNVLGK</sequence>
<keyword evidence="3" id="KW-1185">Reference proteome</keyword>
<dbReference type="GeneID" id="11469087"/>
<dbReference type="EMBL" id="CP002499">
    <property type="protein sequence ID" value="AET38981.1"/>
    <property type="molecule type" value="Genomic_DNA"/>
</dbReference>
<dbReference type="AlphaFoldDB" id="G8JS62"/>
<evidence type="ECO:0000256" key="1">
    <source>
        <dbReference type="SAM" id="MobiDB-lite"/>
    </source>
</evidence>
<dbReference type="HOGENOM" id="CLU_2250151_0_0_1"/>
<protein>
    <submittedName>
        <fullName evidence="2">Uncharacterized protein</fullName>
    </submittedName>
</protein>
<accession>G8JS62</accession>
<evidence type="ECO:0000313" key="3">
    <source>
        <dbReference type="Proteomes" id="UP000006790"/>
    </source>
</evidence>
<evidence type="ECO:0000313" key="2">
    <source>
        <dbReference type="EMBL" id="AET38981.1"/>
    </source>
</evidence>
<organism evidence="2 3">
    <name type="scientific">Eremothecium cymbalariae (strain CBS 270.75 / DBVPG 7215 / KCTC 17166 / NRRL Y-17582)</name>
    <name type="common">Yeast</name>
    <dbReference type="NCBI Taxonomy" id="931890"/>
    <lineage>
        <taxon>Eukaryota</taxon>
        <taxon>Fungi</taxon>
        <taxon>Dikarya</taxon>
        <taxon>Ascomycota</taxon>
        <taxon>Saccharomycotina</taxon>
        <taxon>Saccharomycetes</taxon>
        <taxon>Saccharomycetales</taxon>
        <taxon>Saccharomycetaceae</taxon>
        <taxon>Eremothecium</taxon>
    </lineage>
</organism>
<feature type="region of interest" description="Disordered" evidence="1">
    <location>
        <begin position="26"/>
        <end position="49"/>
    </location>
</feature>
<dbReference type="InParanoid" id="G8JS62"/>
<dbReference type="KEGG" id="erc:Ecym_3503"/>
<gene>
    <name evidence="2" type="ordered locus">Ecym_3503</name>
</gene>
<proteinExistence type="predicted"/>
<dbReference type="Proteomes" id="UP000006790">
    <property type="component" value="Chromosome 3"/>
</dbReference>
<dbReference type="Gene3D" id="1.20.5.170">
    <property type="match status" value="1"/>
</dbReference>
<dbReference type="RefSeq" id="XP_003645798.1">
    <property type="nucleotide sequence ID" value="XM_003645750.1"/>
</dbReference>
<dbReference type="OrthoDB" id="2163284at2759"/>
<name>G8JS62_ERECY</name>